<dbReference type="SUPFAM" id="SSF53383">
    <property type="entry name" value="PLP-dependent transferases"/>
    <property type="match status" value="1"/>
</dbReference>
<keyword evidence="1 6" id="KW-0032">Aminotransferase</keyword>
<evidence type="ECO:0000313" key="6">
    <source>
        <dbReference type="EMBL" id="SDX34170.1"/>
    </source>
</evidence>
<dbReference type="PANTHER" id="PTHR43643:SF3">
    <property type="entry name" value="HISTIDINOL-PHOSPHATE AMINOTRANSFERASE"/>
    <property type="match status" value="1"/>
</dbReference>
<gene>
    <name evidence="6" type="ORF">SAMN05444487_11486</name>
</gene>
<dbReference type="GO" id="GO:0008483">
    <property type="term" value="F:transaminase activity"/>
    <property type="evidence" value="ECO:0007669"/>
    <property type="project" value="UniProtKB-KW"/>
</dbReference>
<dbReference type="Gene3D" id="3.40.640.10">
    <property type="entry name" value="Type I PLP-dependent aspartate aminotransferase-like (Major domain)"/>
    <property type="match status" value="1"/>
</dbReference>
<keyword evidence="4" id="KW-0028">Amino-acid biosynthesis</keyword>
<evidence type="ECO:0000256" key="1">
    <source>
        <dbReference type="ARBA" id="ARBA00022576"/>
    </source>
</evidence>
<evidence type="ECO:0000256" key="4">
    <source>
        <dbReference type="ARBA" id="ARBA00023102"/>
    </source>
</evidence>
<feature type="domain" description="Aminotransferase class I/classII large" evidence="5">
    <location>
        <begin position="49"/>
        <end position="370"/>
    </location>
</feature>
<reference evidence="6 7" key="1">
    <citation type="submission" date="2016-10" db="EMBL/GenBank/DDBJ databases">
        <authorList>
            <person name="de Groot N.N."/>
        </authorList>
    </citation>
    <scope>NUCLEOTIDE SEQUENCE [LARGE SCALE GENOMIC DNA]</scope>
    <source>
        <strain evidence="6 7">DSM 45610</strain>
    </source>
</reference>
<dbReference type="GO" id="GO:0000105">
    <property type="term" value="P:L-histidine biosynthetic process"/>
    <property type="evidence" value="ECO:0007669"/>
    <property type="project" value="UniProtKB-KW"/>
</dbReference>
<dbReference type="STRING" id="1048340.SAMN05444487_11486"/>
<dbReference type="InterPro" id="IPR015422">
    <property type="entry name" value="PyrdxlP-dep_Trfase_small"/>
</dbReference>
<name>A0A1H3AWQ8_9BACL</name>
<dbReference type="Pfam" id="PF00155">
    <property type="entry name" value="Aminotran_1_2"/>
    <property type="match status" value="1"/>
</dbReference>
<dbReference type="CDD" id="cd00609">
    <property type="entry name" value="AAT_like"/>
    <property type="match status" value="1"/>
</dbReference>
<evidence type="ECO:0000256" key="3">
    <source>
        <dbReference type="ARBA" id="ARBA00022898"/>
    </source>
</evidence>
<protein>
    <submittedName>
        <fullName evidence="6">Histidinol-phosphate aminotransferase</fullName>
    </submittedName>
</protein>
<proteinExistence type="predicted"/>
<keyword evidence="4" id="KW-0368">Histidine biosynthesis</keyword>
<keyword evidence="3" id="KW-0663">Pyridoxal phosphate</keyword>
<dbReference type="AlphaFoldDB" id="A0A1H3AWQ8"/>
<dbReference type="InterPro" id="IPR015424">
    <property type="entry name" value="PyrdxlP-dep_Trfase"/>
</dbReference>
<evidence type="ECO:0000259" key="5">
    <source>
        <dbReference type="Pfam" id="PF00155"/>
    </source>
</evidence>
<dbReference type="RefSeq" id="WP_091741988.1">
    <property type="nucleotide sequence ID" value="NZ_FNNQ01000014.1"/>
</dbReference>
<dbReference type="Proteomes" id="UP000198534">
    <property type="component" value="Unassembled WGS sequence"/>
</dbReference>
<dbReference type="OrthoDB" id="9813612at2"/>
<dbReference type="EMBL" id="FNNQ01000014">
    <property type="protein sequence ID" value="SDX34170.1"/>
    <property type="molecule type" value="Genomic_DNA"/>
</dbReference>
<evidence type="ECO:0000256" key="2">
    <source>
        <dbReference type="ARBA" id="ARBA00022679"/>
    </source>
</evidence>
<sequence>MKKNIIKAEQEVLQATRPPFSKIVTNLPPTVPFVPPEEMERRTGQSIHLRLGANESNYGMSPKARQAMEQAVSESYLYGDATTYHLRRKLADIHDVDPDQIILGSGLDDLLGLIVRTFLDPGDSVTTSLGGYPTFNFHVQGYGGILHTVPYQDFRNDLEGLAQKARETNSRILYLANPDNPTGSWWEADAISKLRDSLPDGCLLLMDEAYVDFAPADTVWPIDPTDSQVIRARTFSKSHGMAGTRIGYAFADKETIQAFDKVRNHFGVNRIAQAGALASLQDTDFQRDIIHAVSVGKEEYATLATELGITTLPSFTNFVAFDMGTPERATAAMDTLWNRGVFTRVPGAPPLNRLLRVSVGRPEERQEFAQIFGDIVPTLPK</sequence>
<dbReference type="InterPro" id="IPR004839">
    <property type="entry name" value="Aminotransferase_I/II_large"/>
</dbReference>
<dbReference type="InterPro" id="IPR050106">
    <property type="entry name" value="HistidinolP_aminotransfase"/>
</dbReference>
<organism evidence="6 7">
    <name type="scientific">Marininema mesophilum</name>
    <dbReference type="NCBI Taxonomy" id="1048340"/>
    <lineage>
        <taxon>Bacteria</taxon>
        <taxon>Bacillati</taxon>
        <taxon>Bacillota</taxon>
        <taxon>Bacilli</taxon>
        <taxon>Bacillales</taxon>
        <taxon>Thermoactinomycetaceae</taxon>
        <taxon>Marininema</taxon>
    </lineage>
</organism>
<dbReference type="GO" id="GO:0030170">
    <property type="term" value="F:pyridoxal phosphate binding"/>
    <property type="evidence" value="ECO:0007669"/>
    <property type="project" value="InterPro"/>
</dbReference>
<keyword evidence="7" id="KW-1185">Reference proteome</keyword>
<accession>A0A1H3AWQ8</accession>
<dbReference type="Gene3D" id="3.90.1150.10">
    <property type="entry name" value="Aspartate Aminotransferase, domain 1"/>
    <property type="match status" value="1"/>
</dbReference>
<keyword evidence="2 6" id="KW-0808">Transferase</keyword>
<dbReference type="InterPro" id="IPR015421">
    <property type="entry name" value="PyrdxlP-dep_Trfase_major"/>
</dbReference>
<evidence type="ECO:0000313" key="7">
    <source>
        <dbReference type="Proteomes" id="UP000198534"/>
    </source>
</evidence>
<dbReference type="PANTHER" id="PTHR43643">
    <property type="entry name" value="HISTIDINOL-PHOSPHATE AMINOTRANSFERASE 2"/>
    <property type="match status" value="1"/>
</dbReference>